<dbReference type="PRINTS" id="PR00111">
    <property type="entry name" value="ABHYDROLASE"/>
</dbReference>
<gene>
    <name evidence="2" type="ORF">GS597_08070</name>
</gene>
<dbReference type="Proteomes" id="UP000607397">
    <property type="component" value="Unassembled WGS sequence"/>
</dbReference>
<dbReference type="AlphaFoldDB" id="A0A8K1ZZ23"/>
<keyword evidence="2" id="KW-0378">Hydrolase</keyword>
<evidence type="ECO:0000259" key="1">
    <source>
        <dbReference type="Pfam" id="PF00561"/>
    </source>
</evidence>
<dbReference type="GO" id="GO:0016020">
    <property type="term" value="C:membrane"/>
    <property type="evidence" value="ECO:0007669"/>
    <property type="project" value="TreeGrafter"/>
</dbReference>
<dbReference type="InterPro" id="IPR029058">
    <property type="entry name" value="AB_hydrolase_fold"/>
</dbReference>
<dbReference type="EMBL" id="WVIC01000013">
    <property type="protein sequence ID" value="NCJ06467.1"/>
    <property type="molecule type" value="Genomic_DNA"/>
</dbReference>
<reference evidence="2" key="1">
    <citation type="submission" date="2019-12" db="EMBL/GenBank/DDBJ databases">
        <title>High-Quality draft genome sequences of three cyanobacteria isolated from the limestone walls of the Old Cathedral of Coimbra.</title>
        <authorList>
            <person name="Tiago I."/>
            <person name="Soares F."/>
            <person name="Portugal A."/>
        </authorList>
    </citation>
    <scope>NUCLEOTIDE SEQUENCE [LARGE SCALE GENOMIC DNA]</scope>
    <source>
        <strain evidence="2">C</strain>
    </source>
</reference>
<dbReference type="RefSeq" id="WP_161824945.1">
    <property type="nucleotide sequence ID" value="NZ_WVIC01000013.1"/>
</dbReference>
<dbReference type="InterPro" id="IPR050266">
    <property type="entry name" value="AB_hydrolase_sf"/>
</dbReference>
<name>A0A8K1ZZ23_9CYAN</name>
<dbReference type="PANTHER" id="PTHR43798:SF33">
    <property type="entry name" value="HYDROLASE, PUTATIVE (AFU_ORTHOLOGUE AFUA_2G14860)-RELATED"/>
    <property type="match status" value="1"/>
</dbReference>
<keyword evidence="3" id="KW-1185">Reference proteome</keyword>
<dbReference type="Gene3D" id="3.40.50.1820">
    <property type="entry name" value="alpha/beta hydrolase"/>
    <property type="match status" value="1"/>
</dbReference>
<sequence length="286" mass="31647">MSSPALKTLDLSPYPAAYREVGKGPVLLFLHGFLGSSHNWLPLIAHLQPHYHCIALDLLGFGDSAKPELRYTIWHQVEFLHQVIQALNLKQFTLVGHSYGGWTAAAYAIAGSTPRPALVPPHLPPITPSPQKLVLLAPAGIRDDTFVGRYTHLKPLLWDTTWIDAALRLVTPLASLIGKRQVFTKIQQIRQTLVEQPVAKSFLRDRLRPEDATDTLDIALPQITCPTLIIAGAQDTTIPLWHAQAYAQGISGAQLQILPEAGHDLPKAYQEKISAFINFFVNFDEP</sequence>
<evidence type="ECO:0000313" key="3">
    <source>
        <dbReference type="Proteomes" id="UP000607397"/>
    </source>
</evidence>
<dbReference type="SUPFAM" id="SSF53474">
    <property type="entry name" value="alpha/beta-Hydrolases"/>
    <property type="match status" value="1"/>
</dbReference>
<protein>
    <submittedName>
        <fullName evidence="2">Alpha/beta fold hydrolase</fullName>
    </submittedName>
</protein>
<comment type="caution">
    <text evidence="2">The sequence shown here is derived from an EMBL/GenBank/DDBJ whole genome shotgun (WGS) entry which is preliminary data.</text>
</comment>
<dbReference type="InterPro" id="IPR000073">
    <property type="entry name" value="AB_hydrolase_1"/>
</dbReference>
<accession>A0A8K1ZZ23</accession>
<evidence type="ECO:0000313" key="2">
    <source>
        <dbReference type="EMBL" id="NCJ06467.1"/>
    </source>
</evidence>
<proteinExistence type="predicted"/>
<dbReference type="Pfam" id="PF00561">
    <property type="entry name" value="Abhydrolase_1"/>
    <property type="match status" value="1"/>
</dbReference>
<dbReference type="PANTHER" id="PTHR43798">
    <property type="entry name" value="MONOACYLGLYCEROL LIPASE"/>
    <property type="match status" value="1"/>
</dbReference>
<feature type="domain" description="AB hydrolase-1" evidence="1">
    <location>
        <begin position="25"/>
        <end position="109"/>
    </location>
</feature>
<organism evidence="2 3">
    <name type="scientific">Petrachloros mirabilis ULC683</name>
    <dbReference type="NCBI Taxonomy" id="2781853"/>
    <lineage>
        <taxon>Bacteria</taxon>
        <taxon>Bacillati</taxon>
        <taxon>Cyanobacteriota</taxon>
        <taxon>Cyanophyceae</taxon>
        <taxon>Synechococcales</taxon>
        <taxon>Petrachlorosaceae</taxon>
        <taxon>Petrachloros</taxon>
        <taxon>Petrachloros mirabilis</taxon>
    </lineage>
</organism>
<dbReference type="GO" id="GO:0016787">
    <property type="term" value="F:hydrolase activity"/>
    <property type="evidence" value="ECO:0007669"/>
    <property type="project" value="UniProtKB-KW"/>
</dbReference>